<dbReference type="STRING" id="1547922.ISF6_4610"/>
<feature type="region of interest" description="Disordered" evidence="1">
    <location>
        <begin position="1"/>
        <end position="23"/>
    </location>
</feature>
<dbReference type="InterPro" id="IPR006115">
    <property type="entry name" value="6PGDH_NADP-bd"/>
</dbReference>
<dbReference type="PANTHER" id="PTHR43580">
    <property type="entry name" value="OXIDOREDUCTASE GLYR1-RELATED"/>
    <property type="match status" value="1"/>
</dbReference>
<reference evidence="4 5" key="2">
    <citation type="journal article" date="2016" name="Science">
        <title>A bacterium that degrades and assimilates poly(ethylene terephthalate).</title>
        <authorList>
            <person name="Yoshida S."/>
            <person name="Hiraga K."/>
            <person name="Takehana T."/>
            <person name="Taniguchi I."/>
            <person name="Yamaji H."/>
            <person name="Maeda Y."/>
            <person name="Toyohara K."/>
            <person name="Miyamoto K."/>
            <person name="Kimura Y."/>
            <person name="Oda K."/>
        </authorList>
    </citation>
    <scope>NUCLEOTIDE SEQUENCE [LARGE SCALE GENOMIC DNA]</scope>
    <source>
        <strain evidence="5">NBRC 110686 / TISTR 2288 / 201-F6</strain>
    </source>
</reference>
<reference evidence="5" key="1">
    <citation type="submission" date="2015-07" db="EMBL/GenBank/DDBJ databases">
        <title>Discovery of a poly(ethylene terephthalate assimilation.</title>
        <authorList>
            <person name="Yoshida S."/>
            <person name="Hiraga K."/>
            <person name="Takehana T."/>
            <person name="Taniguchi I."/>
            <person name="Yamaji H."/>
            <person name="Maeda Y."/>
            <person name="Toyohara K."/>
            <person name="Miyamoto K."/>
            <person name="Kimura Y."/>
            <person name="Oda K."/>
        </authorList>
    </citation>
    <scope>NUCLEOTIDE SEQUENCE [LARGE SCALE GENOMIC DNA]</scope>
    <source>
        <strain evidence="5">NBRC 110686 / TISTR 2288 / 201-F6</strain>
    </source>
</reference>
<dbReference type="EMBL" id="BBYR01000007">
    <property type="protein sequence ID" value="GAP34435.1"/>
    <property type="molecule type" value="Genomic_DNA"/>
</dbReference>
<dbReference type="GO" id="GO:0050661">
    <property type="term" value="F:NADP binding"/>
    <property type="evidence" value="ECO:0007669"/>
    <property type="project" value="InterPro"/>
</dbReference>
<dbReference type="SUPFAM" id="SSF51735">
    <property type="entry name" value="NAD(P)-binding Rossmann-fold domains"/>
    <property type="match status" value="1"/>
</dbReference>
<gene>
    <name evidence="4" type="ORF">ISF6_4610</name>
</gene>
<dbReference type="InterPro" id="IPR015814">
    <property type="entry name" value="Pgluconate_DH_NAD-bd_C"/>
</dbReference>
<evidence type="ECO:0000313" key="4">
    <source>
        <dbReference type="EMBL" id="GAP34435.1"/>
    </source>
</evidence>
<dbReference type="Pfam" id="PF09130">
    <property type="entry name" value="DUF1932"/>
    <property type="match status" value="1"/>
</dbReference>
<evidence type="ECO:0000259" key="3">
    <source>
        <dbReference type="Pfam" id="PF09130"/>
    </source>
</evidence>
<dbReference type="Pfam" id="PF03446">
    <property type="entry name" value="NAD_binding_2"/>
    <property type="match status" value="1"/>
</dbReference>
<protein>
    <submittedName>
        <fullName evidence="4">3-hydroxyisobutyrate dehydrogenase</fullName>
    </submittedName>
</protein>
<dbReference type="InterPro" id="IPR051265">
    <property type="entry name" value="HIBADH-related_NP60_sf"/>
</dbReference>
<dbReference type="InterPro" id="IPR036291">
    <property type="entry name" value="NAD(P)-bd_dom_sf"/>
</dbReference>
<evidence type="ECO:0000256" key="1">
    <source>
        <dbReference type="SAM" id="MobiDB-lite"/>
    </source>
</evidence>
<evidence type="ECO:0000313" key="5">
    <source>
        <dbReference type="Proteomes" id="UP000037660"/>
    </source>
</evidence>
<evidence type="ECO:0000259" key="2">
    <source>
        <dbReference type="Pfam" id="PF03446"/>
    </source>
</evidence>
<dbReference type="Proteomes" id="UP000037660">
    <property type="component" value="Unassembled WGS sequence"/>
</dbReference>
<feature type="domain" description="6-phosphogluconate dehydrogenase NADP-binding" evidence="2">
    <location>
        <begin position="30"/>
        <end position="168"/>
    </location>
</feature>
<dbReference type="RefSeq" id="WP_082367918.1">
    <property type="nucleotide sequence ID" value="NZ_BBYR01000007.1"/>
</dbReference>
<keyword evidence="5" id="KW-1185">Reference proteome</keyword>
<dbReference type="SUPFAM" id="SSF48179">
    <property type="entry name" value="6-phosphogluconate dehydrogenase C-terminal domain-like"/>
    <property type="match status" value="1"/>
</dbReference>
<dbReference type="InterPro" id="IPR013328">
    <property type="entry name" value="6PGD_dom2"/>
</dbReference>
<dbReference type="OrthoDB" id="4333at2"/>
<organism evidence="4 5">
    <name type="scientific">Piscinibacter sakaiensis</name>
    <name type="common">Ideonella sakaiensis</name>
    <dbReference type="NCBI Taxonomy" id="1547922"/>
    <lineage>
        <taxon>Bacteria</taxon>
        <taxon>Pseudomonadati</taxon>
        <taxon>Pseudomonadota</taxon>
        <taxon>Betaproteobacteria</taxon>
        <taxon>Burkholderiales</taxon>
        <taxon>Sphaerotilaceae</taxon>
        <taxon>Piscinibacter</taxon>
    </lineage>
</organism>
<dbReference type="AlphaFoldDB" id="A0A0K8NWX0"/>
<dbReference type="Gene3D" id="3.40.50.720">
    <property type="entry name" value="NAD(P)-binding Rossmann-like Domain"/>
    <property type="match status" value="1"/>
</dbReference>
<feature type="domain" description="Phosphogluconate dehydrogenase NAD-binding putative C-terminal" evidence="3">
    <location>
        <begin position="221"/>
        <end position="287"/>
    </location>
</feature>
<sequence>MSAGAPSIGEEPTQRTEGHPAGTAARPPVLGFIGLGEAGFHIARGLREAGLPGICAFDRYWNVAPQSELVLARAREAGVELQPSLQALVEHCDIVVSAVSATLSVPLAKESAPFLRAGQLFADLNSAGPQTKVEAAAAIAGTGAAYVDGAIMGTVPGLAHRVPTLLCGDGAQRLADALGPYGMQLTVLDGPAGRASASKMLRSIFMKGVVTLLLETVLAGHAYGLEDDLLDSIAETFAAGPFREVANGLMTRGVIHAERRAHEMDEVIATLQAAGVDDTMSRATRDKLLQLAAAGYKAHFRGVPPSDFHEIFALGH</sequence>
<dbReference type="PANTHER" id="PTHR43580:SF2">
    <property type="entry name" value="CYTOKINE-LIKE NUCLEAR FACTOR N-PAC"/>
    <property type="match status" value="1"/>
</dbReference>
<name>A0A0K8NWX0_PISS1</name>
<dbReference type="Gene3D" id="1.10.1040.10">
    <property type="entry name" value="N-(1-d-carboxylethyl)-l-norvaline Dehydrogenase, domain 2"/>
    <property type="match status" value="1"/>
</dbReference>
<dbReference type="InterPro" id="IPR008927">
    <property type="entry name" value="6-PGluconate_DH-like_C_sf"/>
</dbReference>
<comment type="caution">
    <text evidence="4">The sequence shown here is derived from an EMBL/GenBank/DDBJ whole genome shotgun (WGS) entry which is preliminary data.</text>
</comment>
<proteinExistence type="predicted"/>
<accession>A0A0K8NWX0</accession>